<comment type="caution">
    <text evidence="6">The sequence shown here is derived from an EMBL/GenBank/DDBJ whole genome shotgun (WGS) entry which is preliminary data.</text>
</comment>
<dbReference type="PANTHER" id="PTHR37423:SF2">
    <property type="entry name" value="MEMBRANE-BOUND LYTIC MUREIN TRANSGLYCOSYLASE C"/>
    <property type="match status" value="1"/>
</dbReference>
<gene>
    <name evidence="6" type="ORF">JOH49_003241</name>
</gene>
<keyword evidence="4" id="KW-0472">Membrane</keyword>
<accession>A0A8I1Y4X5</accession>
<dbReference type="Proteomes" id="UP000673383">
    <property type="component" value="Unassembled WGS sequence"/>
</dbReference>
<protein>
    <recommendedName>
        <fullName evidence="5">Transglycosylase SLT domain-containing protein</fullName>
    </recommendedName>
</protein>
<dbReference type="CDD" id="cd00254">
    <property type="entry name" value="LT-like"/>
    <property type="match status" value="1"/>
</dbReference>
<dbReference type="AlphaFoldDB" id="A0A8I1Y4X5"/>
<keyword evidence="4" id="KW-1133">Transmembrane helix</keyword>
<evidence type="ECO:0000256" key="1">
    <source>
        <dbReference type="ARBA" id="ARBA00007734"/>
    </source>
</evidence>
<comment type="similarity">
    <text evidence="2">Belongs to the virb1 family.</text>
</comment>
<organism evidence="6 7">
    <name type="scientific">Bradyrhizobium elkanii</name>
    <dbReference type="NCBI Taxonomy" id="29448"/>
    <lineage>
        <taxon>Bacteria</taxon>
        <taxon>Pseudomonadati</taxon>
        <taxon>Pseudomonadota</taxon>
        <taxon>Alphaproteobacteria</taxon>
        <taxon>Hyphomicrobiales</taxon>
        <taxon>Nitrobacteraceae</taxon>
        <taxon>Bradyrhizobium</taxon>
    </lineage>
</organism>
<evidence type="ECO:0000256" key="3">
    <source>
        <dbReference type="SAM" id="MobiDB-lite"/>
    </source>
</evidence>
<evidence type="ECO:0000313" key="7">
    <source>
        <dbReference type="Proteomes" id="UP000673383"/>
    </source>
</evidence>
<dbReference type="Pfam" id="PF01464">
    <property type="entry name" value="SLT"/>
    <property type="match status" value="1"/>
</dbReference>
<sequence length="306" mass="32624">MQDPVARAGNQAHQRSTSLFGGKPSHPFVPLERQSASVQTSGRGRGRPPRIPLPDESMTGCSRHGGDAAGLAILLITVLLMIGGTMPAVSAERAPARGQPASDRYVTYVAEAALRFGIPTAWICAVMRIESNGDRRAVSPKGAIGLMQLMPKTWADMRARYGLGRDPFDPHDNILAGAAFLRELHDRYGSPGFLAAYNAGPGRYEDYRDRHRPLPAETKAYVAAIAPFVDAEGTPEPLLLAASYRSSWTRAPLFFARADVPPAAASPTPDGPPHGMPTAVPVRDLSAIAPQSEGLFVALSTPGRSQ</sequence>
<evidence type="ECO:0000313" key="6">
    <source>
        <dbReference type="EMBL" id="MBP1293488.1"/>
    </source>
</evidence>
<dbReference type="RefSeq" id="WP_244980935.1">
    <property type="nucleotide sequence ID" value="NZ_CP126003.1"/>
</dbReference>
<dbReference type="EMBL" id="JAFICZ010000001">
    <property type="protein sequence ID" value="MBP1293488.1"/>
    <property type="molecule type" value="Genomic_DNA"/>
</dbReference>
<dbReference type="SUPFAM" id="SSF53955">
    <property type="entry name" value="Lysozyme-like"/>
    <property type="match status" value="1"/>
</dbReference>
<keyword evidence="4" id="KW-0812">Transmembrane</keyword>
<comment type="similarity">
    <text evidence="1">Belongs to the transglycosylase Slt family.</text>
</comment>
<dbReference type="InterPro" id="IPR023346">
    <property type="entry name" value="Lysozyme-like_dom_sf"/>
</dbReference>
<name>A0A8I1Y4X5_BRAEL</name>
<dbReference type="Gene3D" id="1.10.530.10">
    <property type="match status" value="1"/>
</dbReference>
<proteinExistence type="inferred from homology"/>
<feature type="region of interest" description="Disordered" evidence="3">
    <location>
        <begin position="1"/>
        <end position="55"/>
    </location>
</feature>
<evidence type="ECO:0000256" key="2">
    <source>
        <dbReference type="ARBA" id="ARBA00009387"/>
    </source>
</evidence>
<evidence type="ECO:0000256" key="4">
    <source>
        <dbReference type="SAM" id="Phobius"/>
    </source>
</evidence>
<dbReference type="InterPro" id="IPR008258">
    <property type="entry name" value="Transglycosylase_SLT_dom_1"/>
</dbReference>
<dbReference type="PANTHER" id="PTHR37423">
    <property type="entry name" value="SOLUBLE LYTIC MUREIN TRANSGLYCOSYLASE-RELATED"/>
    <property type="match status" value="1"/>
</dbReference>
<evidence type="ECO:0000259" key="5">
    <source>
        <dbReference type="Pfam" id="PF01464"/>
    </source>
</evidence>
<feature type="transmembrane region" description="Helical" evidence="4">
    <location>
        <begin position="68"/>
        <end position="89"/>
    </location>
</feature>
<reference evidence="6" key="1">
    <citation type="submission" date="2021-02" db="EMBL/GenBank/DDBJ databases">
        <title>Genomic Encyclopedia of Type Strains, Phase IV (KMG-V): Genome sequencing to study the core and pangenomes of soil and plant-associated prokaryotes.</title>
        <authorList>
            <person name="Whitman W."/>
        </authorList>
    </citation>
    <scope>NUCLEOTIDE SEQUENCE</scope>
    <source>
        <strain evidence="6">USDA 406</strain>
    </source>
</reference>
<feature type="domain" description="Transglycosylase SLT" evidence="5">
    <location>
        <begin position="108"/>
        <end position="210"/>
    </location>
</feature>